<keyword evidence="5" id="KW-0813">Transport</keyword>
<protein>
    <submittedName>
        <fullName evidence="8">Uncharacterized protein</fullName>
    </submittedName>
</protein>
<evidence type="ECO:0000256" key="6">
    <source>
        <dbReference type="SAM" id="MobiDB-lite"/>
    </source>
</evidence>
<evidence type="ECO:0000256" key="4">
    <source>
        <dbReference type="ARBA" id="ARBA00023136"/>
    </source>
</evidence>
<evidence type="ECO:0000256" key="2">
    <source>
        <dbReference type="ARBA" id="ARBA00022692"/>
    </source>
</evidence>
<evidence type="ECO:0000313" key="8">
    <source>
        <dbReference type="EMBL" id="KAK2650284.1"/>
    </source>
</evidence>
<gene>
    <name evidence="8" type="ORF">Ddye_017773</name>
</gene>
<dbReference type="GO" id="GO:0016020">
    <property type="term" value="C:membrane"/>
    <property type="evidence" value="ECO:0007669"/>
    <property type="project" value="UniProtKB-SubCell"/>
</dbReference>
<feature type="transmembrane region" description="Helical" evidence="7">
    <location>
        <begin position="83"/>
        <end position="105"/>
    </location>
</feature>
<sequence>MEVGIGEEDARQQQRSTERDENMNSKAPCFGLSELKSWSFWRAGIVEFVATFLYLYISLLTIMSVKKPTSYGDLHCSPECLQAIAWASGATVSALVYCFTAISGGHFNPVVTFGFFLVRKISITRALYYMIMQCLGAICGTAVVKAFQKTRFELLHGGANLVNYESEVVGLFFEFFGTFVLLYAVFSASDAKRTAIDSHVPVLAALPVGFAVFLVHMAATPLSQTGINPVRSLATAIIYGKKKGWEDQWIFWLGPLFGTLLAALYYQIVLRPKPFKSRA</sequence>
<dbReference type="NCBIfam" id="TIGR00861">
    <property type="entry name" value="MIP"/>
    <property type="match status" value="1"/>
</dbReference>
<dbReference type="SUPFAM" id="SSF81338">
    <property type="entry name" value="Aquaporin-like"/>
    <property type="match status" value="1"/>
</dbReference>
<dbReference type="Pfam" id="PF00230">
    <property type="entry name" value="MIP"/>
    <property type="match status" value="1"/>
</dbReference>
<feature type="region of interest" description="Disordered" evidence="6">
    <location>
        <begin position="1"/>
        <end position="23"/>
    </location>
</feature>
<evidence type="ECO:0000256" key="1">
    <source>
        <dbReference type="ARBA" id="ARBA00004141"/>
    </source>
</evidence>
<feature type="transmembrane region" description="Helical" evidence="7">
    <location>
        <begin position="40"/>
        <end position="63"/>
    </location>
</feature>
<feature type="transmembrane region" description="Helical" evidence="7">
    <location>
        <begin position="200"/>
        <end position="219"/>
    </location>
</feature>
<dbReference type="PANTHER" id="PTHR45687">
    <property type="entry name" value="AQUAPORIN OR AQUAGLYCEROPORIN RELATED"/>
    <property type="match status" value="1"/>
</dbReference>
<comment type="subcellular location">
    <subcellularLocation>
        <location evidence="1">Membrane</location>
        <topology evidence="1">Multi-pass membrane protein</topology>
    </subcellularLocation>
</comment>
<dbReference type="PRINTS" id="PR00783">
    <property type="entry name" value="MINTRINSICP"/>
</dbReference>
<dbReference type="GO" id="GO:0015267">
    <property type="term" value="F:channel activity"/>
    <property type="evidence" value="ECO:0007669"/>
    <property type="project" value="InterPro"/>
</dbReference>
<evidence type="ECO:0000256" key="3">
    <source>
        <dbReference type="ARBA" id="ARBA00022989"/>
    </source>
</evidence>
<dbReference type="Proteomes" id="UP001280121">
    <property type="component" value="Unassembled WGS sequence"/>
</dbReference>
<comment type="similarity">
    <text evidence="5">Belongs to the MIP/aquaporin (TC 1.A.8) family.</text>
</comment>
<feature type="transmembrane region" description="Helical" evidence="7">
    <location>
        <begin position="126"/>
        <end position="148"/>
    </location>
</feature>
<dbReference type="EMBL" id="JANJYI010000005">
    <property type="protein sequence ID" value="KAK2650284.1"/>
    <property type="molecule type" value="Genomic_DNA"/>
</dbReference>
<keyword evidence="9" id="KW-1185">Reference proteome</keyword>
<evidence type="ECO:0000256" key="7">
    <source>
        <dbReference type="SAM" id="Phobius"/>
    </source>
</evidence>
<comment type="caution">
    <text evidence="8">The sequence shown here is derived from an EMBL/GenBank/DDBJ whole genome shotgun (WGS) entry which is preliminary data.</text>
</comment>
<proteinExistence type="inferred from homology"/>
<feature type="compositionally biased region" description="Basic and acidic residues" evidence="6">
    <location>
        <begin position="8"/>
        <end position="23"/>
    </location>
</feature>
<dbReference type="CDD" id="cd00333">
    <property type="entry name" value="MIP"/>
    <property type="match status" value="1"/>
</dbReference>
<name>A0AAD9UA65_9ROSI</name>
<dbReference type="InterPro" id="IPR034294">
    <property type="entry name" value="Aquaporin_transptr"/>
</dbReference>
<keyword evidence="4 7" id="KW-0472">Membrane</keyword>
<dbReference type="InterPro" id="IPR023271">
    <property type="entry name" value="Aquaporin-like"/>
</dbReference>
<feature type="transmembrane region" description="Helical" evidence="7">
    <location>
        <begin position="168"/>
        <end position="188"/>
    </location>
</feature>
<dbReference type="AlphaFoldDB" id="A0AAD9UA65"/>
<accession>A0AAD9UA65</accession>
<feature type="transmembrane region" description="Helical" evidence="7">
    <location>
        <begin position="249"/>
        <end position="268"/>
    </location>
</feature>
<dbReference type="InterPro" id="IPR000425">
    <property type="entry name" value="MIP"/>
</dbReference>
<organism evidence="8 9">
    <name type="scientific">Dipteronia dyeriana</name>
    <dbReference type="NCBI Taxonomy" id="168575"/>
    <lineage>
        <taxon>Eukaryota</taxon>
        <taxon>Viridiplantae</taxon>
        <taxon>Streptophyta</taxon>
        <taxon>Embryophyta</taxon>
        <taxon>Tracheophyta</taxon>
        <taxon>Spermatophyta</taxon>
        <taxon>Magnoliopsida</taxon>
        <taxon>eudicotyledons</taxon>
        <taxon>Gunneridae</taxon>
        <taxon>Pentapetalae</taxon>
        <taxon>rosids</taxon>
        <taxon>malvids</taxon>
        <taxon>Sapindales</taxon>
        <taxon>Sapindaceae</taxon>
        <taxon>Hippocastanoideae</taxon>
        <taxon>Acereae</taxon>
        <taxon>Dipteronia</taxon>
    </lineage>
</organism>
<keyword evidence="2 5" id="KW-0812">Transmembrane</keyword>
<evidence type="ECO:0000313" key="9">
    <source>
        <dbReference type="Proteomes" id="UP001280121"/>
    </source>
</evidence>
<evidence type="ECO:0000256" key="5">
    <source>
        <dbReference type="RuleBase" id="RU000477"/>
    </source>
</evidence>
<keyword evidence="3 7" id="KW-1133">Transmembrane helix</keyword>
<reference evidence="8" key="1">
    <citation type="journal article" date="2023" name="Plant J.">
        <title>Genome sequences and population genomics provide insights into the demographic history, inbreeding, and mutation load of two 'living fossil' tree species of Dipteronia.</title>
        <authorList>
            <person name="Feng Y."/>
            <person name="Comes H.P."/>
            <person name="Chen J."/>
            <person name="Zhu S."/>
            <person name="Lu R."/>
            <person name="Zhang X."/>
            <person name="Li P."/>
            <person name="Qiu J."/>
            <person name="Olsen K.M."/>
            <person name="Qiu Y."/>
        </authorList>
    </citation>
    <scope>NUCLEOTIDE SEQUENCE</scope>
    <source>
        <strain evidence="8">KIB01</strain>
    </source>
</reference>
<dbReference type="Gene3D" id="1.20.1080.10">
    <property type="entry name" value="Glycerol uptake facilitator protein"/>
    <property type="match status" value="1"/>
</dbReference>